<reference evidence="2 3" key="1">
    <citation type="submission" date="2019-10" db="EMBL/GenBank/DDBJ databases">
        <authorList>
            <person name="Palmer J.M."/>
        </authorList>
    </citation>
    <scope>NUCLEOTIDE SEQUENCE [LARGE SCALE GENOMIC DNA]</scope>
    <source>
        <strain evidence="2 3">TWF696</strain>
    </source>
</reference>
<evidence type="ECO:0000313" key="2">
    <source>
        <dbReference type="EMBL" id="KAK6341420.1"/>
    </source>
</evidence>
<gene>
    <name evidence="2" type="ORF">TWF696_008496</name>
</gene>
<keyword evidence="1" id="KW-0732">Signal</keyword>
<proteinExistence type="predicted"/>
<keyword evidence="3" id="KW-1185">Reference proteome</keyword>
<dbReference type="EMBL" id="JAVHNQ010000007">
    <property type="protein sequence ID" value="KAK6341420.1"/>
    <property type="molecule type" value="Genomic_DNA"/>
</dbReference>
<evidence type="ECO:0000313" key="3">
    <source>
        <dbReference type="Proteomes" id="UP001375240"/>
    </source>
</evidence>
<sequence length="478" mass="52667">MRLLWKLFDPLFAFLTIMALLNVFSERVLAAPPPPPDPPPPPSDTTGDLDILNGGIVLGNRGLAAHSWCKTWKAALAEYSASVRAVASSKSVASRLATASPKPTRVSALRPPLLTPTALALPPVKIPPSVVVPRMESPGTNNLRRRHNETRRHIDQQMKIRKILEEAYAPRYTHAPAPAPNTSWPFDNQPGMIQNIVKKILGRDADTQVKAPNPCRDPNPVFPDEGPPSQVSGCNQDIMTPDATCPRKPENKGDFDDVDCASYCEVRREYFYGREQRFHPAQEIWPYPDAPRISVTKGESVTISLGFSMDTGITVIPIGLGLGTGMQMGKAWTWSNARSYISPDWNTLWPYCGFFTFIPKMVRSCGTLTKWPRQTIYTGKGVVQMCSYSMPSESIQNFCIDMPWLNTQDEVEGVVTLVKTTCGNEKVLAPVCVQDKKYLLPGVMDPALNQFNMTDAETVAFLATMYGGPLAEPGSKGD</sequence>
<evidence type="ECO:0000256" key="1">
    <source>
        <dbReference type="SAM" id="SignalP"/>
    </source>
</evidence>
<comment type="caution">
    <text evidence="2">The sequence shown here is derived from an EMBL/GenBank/DDBJ whole genome shotgun (WGS) entry which is preliminary data.</text>
</comment>
<accession>A0AAV9UFY7</accession>
<feature type="signal peptide" evidence="1">
    <location>
        <begin position="1"/>
        <end position="30"/>
    </location>
</feature>
<name>A0AAV9UFY7_9PEZI</name>
<feature type="chain" id="PRO_5043642572" evidence="1">
    <location>
        <begin position="31"/>
        <end position="478"/>
    </location>
</feature>
<protein>
    <submittedName>
        <fullName evidence="2">Uncharacterized protein</fullName>
    </submittedName>
</protein>
<organism evidence="2 3">
    <name type="scientific">Orbilia brochopaga</name>
    <dbReference type="NCBI Taxonomy" id="3140254"/>
    <lineage>
        <taxon>Eukaryota</taxon>
        <taxon>Fungi</taxon>
        <taxon>Dikarya</taxon>
        <taxon>Ascomycota</taxon>
        <taxon>Pezizomycotina</taxon>
        <taxon>Orbiliomycetes</taxon>
        <taxon>Orbiliales</taxon>
        <taxon>Orbiliaceae</taxon>
        <taxon>Orbilia</taxon>
    </lineage>
</organism>
<dbReference type="Proteomes" id="UP001375240">
    <property type="component" value="Unassembled WGS sequence"/>
</dbReference>
<dbReference type="AlphaFoldDB" id="A0AAV9UFY7"/>